<evidence type="ECO:0000313" key="9">
    <source>
        <dbReference type="EMBL" id="KAL1493238.1"/>
    </source>
</evidence>
<dbReference type="Proteomes" id="UP001566132">
    <property type="component" value="Unassembled WGS sequence"/>
</dbReference>
<dbReference type="InterPro" id="IPR006052">
    <property type="entry name" value="TNF_dom"/>
</dbReference>
<dbReference type="Gene3D" id="2.60.120.40">
    <property type="match status" value="1"/>
</dbReference>
<evidence type="ECO:0000256" key="3">
    <source>
        <dbReference type="ARBA" id="ARBA00022514"/>
    </source>
</evidence>
<dbReference type="PROSITE" id="PS00251">
    <property type="entry name" value="THD_1"/>
    <property type="match status" value="1"/>
</dbReference>
<dbReference type="AlphaFoldDB" id="A0ABD1EF19"/>
<dbReference type="EMBL" id="JBDJPC010000008">
    <property type="protein sequence ID" value="KAL1493238.1"/>
    <property type="molecule type" value="Genomic_DNA"/>
</dbReference>
<dbReference type="GO" id="GO:0005615">
    <property type="term" value="C:extracellular space"/>
    <property type="evidence" value="ECO:0007669"/>
    <property type="project" value="UniProtKB-KW"/>
</dbReference>
<comment type="similarity">
    <text evidence="2">Belongs to the tumor necrosis factor family.</text>
</comment>
<dbReference type="GO" id="GO:0005125">
    <property type="term" value="F:cytokine activity"/>
    <property type="evidence" value="ECO:0007669"/>
    <property type="project" value="UniProtKB-KW"/>
</dbReference>
<dbReference type="InterPro" id="IPR051748">
    <property type="entry name" value="TNF_Ligand_Superfamily"/>
</dbReference>
<comment type="subcellular location">
    <subcellularLocation>
        <location evidence="1">Secreted</location>
    </subcellularLocation>
</comment>
<keyword evidence="4" id="KW-0964">Secreted</keyword>
<evidence type="ECO:0000313" key="10">
    <source>
        <dbReference type="Proteomes" id="UP001566132"/>
    </source>
</evidence>
<keyword evidence="10" id="KW-1185">Reference proteome</keyword>
<gene>
    <name evidence="9" type="ORF">ABEB36_011330</name>
</gene>
<keyword evidence="5" id="KW-1015">Disulfide bond</keyword>
<dbReference type="PANTHER" id="PTHR15151:SF24">
    <property type="entry name" value="A PROLIFERATION-INDUCING LIGAND-LIKE PROTEIN-RELATED"/>
    <property type="match status" value="1"/>
</dbReference>
<keyword evidence="7" id="KW-0472">Membrane</keyword>
<dbReference type="InterPro" id="IPR008983">
    <property type="entry name" value="Tumour_necrosis_fac-like_dom"/>
</dbReference>
<keyword evidence="6" id="KW-0325">Glycoprotein</keyword>
<organism evidence="9 10">
    <name type="scientific">Hypothenemus hampei</name>
    <name type="common">Coffee berry borer</name>
    <dbReference type="NCBI Taxonomy" id="57062"/>
    <lineage>
        <taxon>Eukaryota</taxon>
        <taxon>Metazoa</taxon>
        <taxon>Ecdysozoa</taxon>
        <taxon>Arthropoda</taxon>
        <taxon>Hexapoda</taxon>
        <taxon>Insecta</taxon>
        <taxon>Pterygota</taxon>
        <taxon>Neoptera</taxon>
        <taxon>Endopterygota</taxon>
        <taxon>Coleoptera</taxon>
        <taxon>Polyphaga</taxon>
        <taxon>Cucujiformia</taxon>
        <taxon>Curculionidae</taxon>
        <taxon>Scolytinae</taxon>
        <taxon>Hypothenemus</taxon>
    </lineage>
</organism>
<proteinExistence type="inferred from homology"/>
<evidence type="ECO:0000256" key="7">
    <source>
        <dbReference type="SAM" id="Phobius"/>
    </source>
</evidence>
<dbReference type="PANTHER" id="PTHR15151">
    <property type="entry name" value="PROTEIN EIGER"/>
    <property type="match status" value="1"/>
</dbReference>
<keyword evidence="3" id="KW-0202">Cytokine</keyword>
<dbReference type="SUPFAM" id="SSF49842">
    <property type="entry name" value="TNF-like"/>
    <property type="match status" value="1"/>
</dbReference>
<dbReference type="Pfam" id="PF00229">
    <property type="entry name" value="TNF"/>
    <property type="match status" value="1"/>
</dbReference>
<protein>
    <recommendedName>
        <fullName evidence="8">THD domain-containing protein</fullName>
    </recommendedName>
</protein>
<evidence type="ECO:0000256" key="6">
    <source>
        <dbReference type="ARBA" id="ARBA00023180"/>
    </source>
</evidence>
<keyword evidence="7" id="KW-0812">Transmembrane</keyword>
<dbReference type="PROSITE" id="PS50049">
    <property type="entry name" value="THD_2"/>
    <property type="match status" value="1"/>
</dbReference>
<feature type="transmembrane region" description="Helical" evidence="7">
    <location>
        <begin position="17"/>
        <end position="35"/>
    </location>
</feature>
<comment type="caution">
    <text evidence="9">The sequence shown here is derived from an EMBL/GenBank/DDBJ whole genome shotgun (WGS) entry which is preliminary data.</text>
</comment>
<keyword evidence="7" id="KW-1133">Transmembrane helix</keyword>
<name>A0ABD1EF19_HYPHA</name>
<evidence type="ECO:0000256" key="2">
    <source>
        <dbReference type="ARBA" id="ARBA00008670"/>
    </source>
</evidence>
<evidence type="ECO:0000256" key="1">
    <source>
        <dbReference type="ARBA" id="ARBA00004613"/>
    </source>
</evidence>
<evidence type="ECO:0000256" key="4">
    <source>
        <dbReference type="ARBA" id="ARBA00022525"/>
    </source>
</evidence>
<evidence type="ECO:0000256" key="5">
    <source>
        <dbReference type="ARBA" id="ARBA00023157"/>
    </source>
</evidence>
<sequence length="297" mass="34259">MAAIADQLQELSIKKNLSLFTVIACFLTVGFMMFFNIQRMVFLEHEVQQLRHAIMECDRFSKNGFKINKDQINIRNRRNIQDSDLSKPVYKSLDSNDFFTSNTEEEFPLLQNEGVISRKPHSRMQILDERHPRTGRIKPLPSVHLNGDTSSYVLGTHENFNGNGHLRHTQRIFVDWKPSSWAESTGMMTHFDYNEGYLTIKESGLYLVYAQIYYLDEHDLNGYRVFKNDKMILQCTVSLHSGTRVQKGNTCYTAGVEYIAEGDKISLGDILHDHYSLFEPGKSFFGLIKLGDVRGRV</sequence>
<feature type="domain" description="THD" evidence="8">
    <location>
        <begin position="141"/>
        <end position="290"/>
    </location>
</feature>
<evidence type="ECO:0000259" key="8">
    <source>
        <dbReference type="PROSITE" id="PS50049"/>
    </source>
</evidence>
<dbReference type="InterPro" id="IPR021184">
    <property type="entry name" value="TNF_CS"/>
</dbReference>
<accession>A0ABD1EF19</accession>
<reference evidence="9 10" key="1">
    <citation type="submission" date="2024-05" db="EMBL/GenBank/DDBJ databases">
        <title>Genetic variation in Jamaican populations of the coffee berry borer (Hypothenemus hampei).</title>
        <authorList>
            <person name="Errbii M."/>
            <person name="Myrie A."/>
        </authorList>
    </citation>
    <scope>NUCLEOTIDE SEQUENCE [LARGE SCALE GENOMIC DNA]</scope>
    <source>
        <strain evidence="9">JA-Hopewell-2020-01-JO</strain>
        <tissue evidence="9">Whole body</tissue>
    </source>
</reference>